<proteinExistence type="predicted"/>
<dbReference type="EMBL" id="FNUE01000001">
    <property type="protein sequence ID" value="SEE07287.1"/>
    <property type="molecule type" value="Genomic_DNA"/>
</dbReference>
<dbReference type="Proteomes" id="UP000183071">
    <property type="component" value="Unassembled WGS sequence"/>
</dbReference>
<dbReference type="Proteomes" id="UP000037716">
    <property type="component" value="Unassembled WGS sequence"/>
</dbReference>
<evidence type="ECO:0000313" key="2">
    <source>
        <dbReference type="EMBL" id="KOY51617.1"/>
    </source>
</evidence>
<feature type="transmembrane region" description="Helical" evidence="1">
    <location>
        <begin position="39"/>
        <end position="57"/>
    </location>
</feature>
<feature type="transmembrane region" description="Helical" evidence="1">
    <location>
        <begin position="9"/>
        <end position="27"/>
    </location>
</feature>
<reference evidence="2 4" key="1">
    <citation type="submission" date="2015-07" db="EMBL/GenBank/DDBJ databases">
        <title>Genome of Polaribacter dokdonenesis DSW-5, isolated from seawater off Dokdo in Korea.</title>
        <authorList>
            <person name="Yoon K."/>
            <person name="Song J.Y."/>
            <person name="Kim J.F."/>
        </authorList>
    </citation>
    <scope>NUCLEOTIDE SEQUENCE [LARGE SCALE GENOMIC DNA]</scope>
    <source>
        <strain evidence="2 4">DSW-5</strain>
    </source>
</reference>
<dbReference type="PATRIC" id="fig|1300348.6.peg.1176"/>
<dbReference type="EMBL" id="LGBR01000001">
    <property type="protein sequence ID" value="KOY51617.1"/>
    <property type="molecule type" value="Genomic_DNA"/>
</dbReference>
<keyword evidence="1" id="KW-0472">Membrane</keyword>
<evidence type="ECO:0000313" key="3">
    <source>
        <dbReference type="EMBL" id="SEE07287.1"/>
    </source>
</evidence>
<keyword evidence="5" id="KW-1185">Reference proteome</keyword>
<name>A0A0N0UNH0_9FLAO</name>
<sequence>MKKNNIKLILKCISYISLIAFGILYLLDTFFDVQFSDNSSIRQAFVVVYLITSLYYYKMDLKDKNERIKELEHRLNNKK</sequence>
<keyword evidence="1" id="KW-0812">Transmembrane</keyword>
<keyword evidence="1" id="KW-1133">Transmembrane helix</keyword>
<evidence type="ECO:0000313" key="4">
    <source>
        <dbReference type="Proteomes" id="UP000037716"/>
    </source>
</evidence>
<accession>A0A0N0UNH0</accession>
<comment type="caution">
    <text evidence="2">The sequence shown here is derived from an EMBL/GenBank/DDBJ whole genome shotgun (WGS) entry which is preliminary data.</text>
</comment>
<gene>
    <name evidence="2" type="ORF">I602_1177</name>
    <name evidence="3" type="ORF">SAMN05444353_0595</name>
</gene>
<reference evidence="3 5" key="2">
    <citation type="submission" date="2016-10" db="EMBL/GenBank/DDBJ databases">
        <authorList>
            <person name="Varghese N."/>
            <person name="Submissions S."/>
        </authorList>
    </citation>
    <scope>NUCLEOTIDE SEQUENCE [LARGE SCALE GENOMIC DNA]</scope>
    <source>
        <strain evidence="3 5">DSW-5</strain>
    </source>
</reference>
<organism evidence="2 4">
    <name type="scientific">Polaribacter dokdonensis DSW-5</name>
    <dbReference type="NCBI Taxonomy" id="1300348"/>
    <lineage>
        <taxon>Bacteria</taxon>
        <taxon>Pseudomonadati</taxon>
        <taxon>Bacteroidota</taxon>
        <taxon>Flavobacteriia</taxon>
        <taxon>Flavobacteriales</taxon>
        <taxon>Flavobacteriaceae</taxon>
    </lineage>
</organism>
<dbReference type="RefSeq" id="WP_053973779.1">
    <property type="nucleotide sequence ID" value="NZ_FNUE01000001.1"/>
</dbReference>
<evidence type="ECO:0000256" key="1">
    <source>
        <dbReference type="SAM" id="Phobius"/>
    </source>
</evidence>
<evidence type="ECO:0000313" key="5">
    <source>
        <dbReference type="Proteomes" id="UP000183071"/>
    </source>
</evidence>
<protein>
    <submittedName>
        <fullName evidence="2">Uncharacterized protein</fullName>
    </submittedName>
</protein>
<dbReference type="AlphaFoldDB" id="A0A0N0UNH0"/>
<dbReference type="STRING" id="1300348.I602_1177"/>